<feature type="binding site" evidence="11 13">
    <location>
        <position position="215"/>
    </location>
    <ligand>
        <name>[2Fe-2S] cluster</name>
        <dbReference type="ChEBI" id="CHEBI:190135"/>
    </ligand>
</feature>
<name>A0A4Z0YD93_9FIRM</name>
<keyword evidence="5 11" id="KW-0479">Metal-binding</keyword>
<evidence type="ECO:0000256" key="3">
    <source>
        <dbReference type="ARBA" id="ARBA00022630"/>
    </source>
</evidence>
<dbReference type="SUPFAM" id="SSF52343">
    <property type="entry name" value="Ferredoxin reductase-like, C-terminal NADP-linked domain"/>
    <property type="match status" value="1"/>
</dbReference>
<feature type="binding site" evidence="11 12">
    <location>
        <begin position="68"/>
        <end position="70"/>
    </location>
    <ligand>
        <name>FAD</name>
        <dbReference type="ChEBI" id="CHEBI:57692"/>
    </ligand>
</feature>
<keyword evidence="3 11" id="KW-0285">Flavoprotein</keyword>
<dbReference type="InterPro" id="IPR023455">
    <property type="entry name" value="Dihydroorotate_DHASE_ETsu"/>
</dbReference>
<dbReference type="Gene3D" id="2.40.30.10">
    <property type="entry name" value="Translation factors"/>
    <property type="match status" value="1"/>
</dbReference>
<dbReference type="GO" id="GO:0051537">
    <property type="term" value="F:2 iron, 2 sulfur cluster binding"/>
    <property type="evidence" value="ECO:0007669"/>
    <property type="project" value="UniProtKB-KW"/>
</dbReference>
<dbReference type="HAMAP" id="MF_01211">
    <property type="entry name" value="DHODB_Fe_S_bind"/>
    <property type="match status" value="1"/>
</dbReference>
<feature type="binding site" evidence="11 13">
    <location>
        <position position="223"/>
    </location>
    <ligand>
        <name>[2Fe-2S] cluster</name>
        <dbReference type="ChEBI" id="CHEBI:190135"/>
    </ligand>
</feature>
<evidence type="ECO:0000256" key="8">
    <source>
        <dbReference type="ARBA" id="ARBA00022982"/>
    </source>
</evidence>
<dbReference type="InterPro" id="IPR017927">
    <property type="entry name" value="FAD-bd_FR_type"/>
</dbReference>
<keyword evidence="4 11" id="KW-0001">2Fe-2S</keyword>
<dbReference type="UniPathway" id="UPA00070">
    <property type="reaction ID" value="UER00945"/>
</dbReference>
<comment type="cofactor">
    <cofactor evidence="11 12">
        <name>FAD</name>
        <dbReference type="ChEBI" id="CHEBI:57692"/>
    </cofactor>
    <text evidence="11 12">Binds 1 FAD per subunit.</text>
</comment>
<keyword evidence="16" id="KW-1185">Reference proteome</keyword>
<evidence type="ECO:0000256" key="13">
    <source>
        <dbReference type="PIRSR" id="PIRSR006816-2"/>
    </source>
</evidence>
<organism evidence="15 16">
    <name type="scientific">Caproiciproducens galactitolivorans</name>
    <dbReference type="NCBI Taxonomy" id="642589"/>
    <lineage>
        <taxon>Bacteria</taxon>
        <taxon>Bacillati</taxon>
        <taxon>Bacillota</taxon>
        <taxon>Clostridia</taxon>
        <taxon>Eubacteriales</taxon>
        <taxon>Acutalibacteraceae</taxon>
        <taxon>Caproiciproducens</taxon>
    </lineage>
</organism>
<keyword evidence="9 11" id="KW-0408">Iron</keyword>
<comment type="cofactor">
    <cofactor evidence="11">
        <name>[2Fe-2S] cluster</name>
        <dbReference type="ChEBI" id="CHEBI:190135"/>
    </cofactor>
    <text evidence="11">Binds 1 [2Fe-2S] cluster per subunit.</text>
</comment>
<keyword evidence="8 11" id="KW-0249">Electron transport</keyword>
<dbReference type="EMBL" id="SRMQ01000002">
    <property type="protein sequence ID" value="TGJ77395.1"/>
    <property type="molecule type" value="Genomic_DNA"/>
</dbReference>
<dbReference type="Proteomes" id="UP000297714">
    <property type="component" value="Unassembled WGS sequence"/>
</dbReference>
<comment type="caution">
    <text evidence="15">The sequence shown here is derived from an EMBL/GenBank/DDBJ whole genome shotgun (WGS) entry which is preliminary data.</text>
</comment>
<dbReference type="InterPro" id="IPR050353">
    <property type="entry name" value="PyrK_electron_transfer"/>
</dbReference>
<protein>
    <recommendedName>
        <fullName evidence="11">Dihydroorotate dehydrogenase B (NAD(+)), electron transfer subunit</fullName>
    </recommendedName>
    <alternativeName>
        <fullName evidence="11">Dihydroorotate oxidase B, electron transfer subunit</fullName>
    </alternativeName>
</protein>
<dbReference type="PANTHER" id="PTHR43513:SF3">
    <property type="entry name" value="DIHYDROOROTATE DEHYDROGENASE B (NAD(+)), ELECTRON TRANSFER SUBUNIT-RELATED"/>
    <property type="match status" value="1"/>
</dbReference>
<dbReference type="InterPro" id="IPR037117">
    <property type="entry name" value="Dihydroorotate_DH_ele_sf"/>
</dbReference>
<comment type="pathway">
    <text evidence="11">Pyrimidine metabolism; UMP biosynthesis via de novo pathway; orotate from (S)-dihydroorotate (NAD(+) route): step 1/1.</text>
</comment>
<dbReference type="InterPro" id="IPR017938">
    <property type="entry name" value="Riboflavin_synthase-like_b-brl"/>
</dbReference>
<dbReference type="InterPro" id="IPR019480">
    <property type="entry name" value="Dihydroorotate_DH_Fe-S-bd"/>
</dbReference>
<dbReference type="AlphaFoldDB" id="A0A4Z0YD93"/>
<reference evidence="15 16" key="1">
    <citation type="submission" date="2019-04" db="EMBL/GenBank/DDBJ databases">
        <authorList>
            <person name="Poehlein A."/>
            <person name="Bengelsdorf F.R."/>
            <person name="Duerre P."/>
            <person name="Daniel R."/>
        </authorList>
    </citation>
    <scope>NUCLEOTIDE SEQUENCE [LARGE SCALE GENOMIC DNA]</scope>
    <source>
        <strain evidence="15 16">BS-1</strain>
    </source>
</reference>
<evidence type="ECO:0000313" key="15">
    <source>
        <dbReference type="EMBL" id="TGJ77395.1"/>
    </source>
</evidence>
<evidence type="ECO:0000256" key="10">
    <source>
        <dbReference type="ARBA" id="ARBA00023014"/>
    </source>
</evidence>
<dbReference type="Gene3D" id="2.10.240.10">
    <property type="entry name" value="Dihydroorotate dehydrogenase, electron transfer subunit"/>
    <property type="match status" value="1"/>
</dbReference>
<comment type="similarity">
    <text evidence="1 11">Belongs to the PyrK family.</text>
</comment>
<dbReference type="InterPro" id="IPR012165">
    <property type="entry name" value="Cyt_c3_hydrogenase_gsu"/>
</dbReference>
<dbReference type="GO" id="GO:0016491">
    <property type="term" value="F:oxidoreductase activity"/>
    <property type="evidence" value="ECO:0007669"/>
    <property type="project" value="InterPro"/>
</dbReference>
<proteinExistence type="inferred from homology"/>
<evidence type="ECO:0000313" key="16">
    <source>
        <dbReference type="Proteomes" id="UP000297714"/>
    </source>
</evidence>
<dbReference type="GO" id="GO:0009055">
    <property type="term" value="F:electron transfer activity"/>
    <property type="evidence" value="ECO:0007669"/>
    <property type="project" value="UniProtKB-UniRule"/>
</dbReference>
<comment type="subunit">
    <text evidence="11">Heterotetramer of 2 PyrK and 2 PyrD type B subunits.</text>
</comment>
<feature type="binding site" evidence="11 13">
    <location>
        <position position="220"/>
    </location>
    <ligand>
        <name>[2Fe-2S] cluster</name>
        <dbReference type="ChEBI" id="CHEBI:190135"/>
    </ligand>
</feature>
<evidence type="ECO:0000256" key="4">
    <source>
        <dbReference type="ARBA" id="ARBA00022714"/>
    </source>
</evidence>
<dbReference type="InterPro" id="IPR039261">
    <property type="entry name" value="FNR_nucleotide-bd"/>
</dbReference>
<dbReference type="PANTHER" id="PTHR43513">
    <property type="entry name" value="DIHYDROOROTATE DEHYDROGENASE B (NAD(+)), ELECTRON TRANSFER SUBUNIT"/>
    <property type="match status" value="1"/>
</dbReference>
<sequence>MKYDVMLCRIAEKKQLSHDVFDLTVEAGPLAEAARPGQFAQIYVPGKTLRRPISICGIDRSSKTLRFVFQVRGEGTAWLAETKAGDFLNILAPLGTGYELGDTCRKAVFVGGGIGVPPLLEAAKPFGENATAVLGFRDKASIILKEDFEKNGNRVWVATDDGSCGHHGFMTDLLEDLDFDVLYACGPAPMLKAVCKLAAERKVPCQISLEERMACGIGACLGCACRLKKDGREYYGHVCKDGPVFNAENVVWEG</sequence>
<feature type="binding site" evidence="11 12">
    <location>
        <begin position="51"/>
        <end position="54"/>
    </location>
    <ligand>
        <name>FAD</name>
        <dbReference type="ChEBI" id="CHEBI:57692"/>
    </ligand>
</feature>
<keyword evidence="10 11" id="KW-0411">Iron-sulfur</keyword>
<dbReference type="Pfam" id="PF10418">
    <property type="entry name" value="DHODB_Fe-S_bind"/>
    <property type="match status" value="1"/>
</dbReference>
<evidence type="ECO:0000259" key="14">
    <source>
        <dbReference type="PROSITE" id="PS51384"/>
    </source>
</evidence>
<dbReference type="OrthoDB" id="9789468at2"/>
<gene>
    <name evidence="15" type="primary">pyrK_1</name>
    <name evidence="11" type="synonym">pyrK</name>
    <name evidence="15" type="ORF">CAGA_07650</name>
</gene>
<accession>A0A4Z0YD93</accession>
<evidence type="ECO:0000256" key="2">
    <source>
        <dbReference type="ARBA" id="ARBA00022448"/>
    </source>
</evidence>
<dbReference type="PIRSF" id="PIRSF006816">
    <property type="entry name" value="Cyc3_hyd_g"/>
    <property type="match status" value="1"/>
</dbReference>
<dbReference type="RefSeq" id="WP_135657876.1">
    <property type="nucleotide sequence ID" value="NZ_SRMQ01000002.1"/>
</dbReference>
<keyword evidence="2 11" id="KW-0813">Transport</keyword>
<evidence type="ECO:0000256" key="11">
    <source>
        <dbReference type="HAMAP-Rule" id="MF_01211"/>
    </source>
</evidence>
<dbReference type="GO" id="GO:0046872">
    <property type="term" value="F:metal ion binding"/>
    <property type="evidence" value="ECO:0007669"/>
    <property type="project" value="UniProtKB-KW"/>
</dbReference>
<comment type="function">
    <text evidence="11">Responsible for channeling the electrons from the oxidation of dihydroorotate from the FMN redox center in the PyrD type B subunit to the ultimate electron acceptor NAD(+).</text>
</comment>
<evidence type="ECO:0000256" key="9">
    <source>
        <dbReference type="ARBA" id="ARBA00023004"/>
    </source>
</evidence>
<dbReference type="Gene3D" id="3.40.50.80">
    <property type="entry name" value="Nucleotide-binding domain of ferredoxin-NADP reductase (FNR) module"/>
    <property type="match status" value="1"/>
</dbReference>
<comment type="cofactor">
    <cofactor evidence="13">
        <name>[2Fe-2S] cluster</name>
        <dbReference type="ChEBI" id="CHEBI:190135"/>
    </cofactor>
    <text evidence="13">Binds 1 [2Fe-2S] cluster per subunit.</text>
</comment>
<feature type="binding site" evidence="11 13">
    <location>
        <position position="239"/>
    </location>
    <ligand>
        <name>[2Fe-2S] cluster</name>
        <dbReference type="ChEBI" id="CHEBI:190135"/>
    </ligand>
</feature>
<evidence type="ECO:0000256" key="5">
    <source>
        <dbReference type="ARBA" id="ARBA00022723"/>
    </source>
</evidence>
<dbReference type="GO" id="GO:0050660">
    <property type="term" value="F:flavin adenine dinucleotide binding"/>
    <property type="evidence" value="ECO:0007669"/>
    <property type="project" value="InterPro"/>
</dbReference>
<feature type="domain" description="FAD-binding FR-type" evidence="14">
    <location>
        <begin position="3"/>
        <end position="100"/>
    </location>
</feature>
<dbReference type="GO" id="GO:0044205">
    <property type="term" value="P:'de novo' UMP biosynthetic process"/>
    <property type="evidence" value="ECO:0007669"/>
    <property type="project" value="UniProtKB-UniRule"/>
</dbReference>
<evidence type="ECO:0000256" key="12">
    <source>
        <dbReference type="PIRSR" id="PIRSR006816-1"/>
    </source>
</evidence>
<feature type="binding site" evidence="11 12">
    <location>
        <begin position="75"/>
        <end position="76"/>
    </location>
    <ligand>
        <name>FAD</name>
        <dbReference type="ChEBI" id="CHEBI:57692"/>
    </ligand>
</feature>
<dbReference type="CDD" id="cd06218">
    <property type="entry name" value="DHOD_e_trans"/>
    <property type="match status" value="1"/>
</dbReference>
<keyword evidence="6 11" id="KW-0274">FAD</keyword>
<dbReference type="PROSITE" id="PS51384">
    <property type="entry name" value="FAD_FR"/>
    <property type="match status" value="1"/>
</dbReference>
<evidence type="ECO:0000256" key="7">
    <source>
        <dbReference type="ARBA" id="ARBA00022975"/>
    </source>
</evidence>
<evidence type="ECO:0000256" key="1">
    <source>
        <dbReference type="ARBA" id="ARBA00006422"/>
    </source>
</evidence>
<evidence type="ECO:0000256" key="6">
    <source>
        <dbReference type="ARBA" id="ARBA00022827"/>
    </source>
</evidence>
<dbReference type="SUPFAM" id="SSF63380">
    <property type="entry name" value="Riboflavin synthase domain-like"/>
    <property type="match status" value="1"/>
</dbReference>
<keyword evidence="7 11" id="KW-0665">Pyrimidine biosynthesis</keyword>